<dbReference type="AlphaFoldDB" id="I3T8U6"/>
<accession>I3T8U6</accession>
<name>I3T8U6_LOTJA</name>
<protein>
    <submittedName>
        <fullName evidence="1">Uncharacterized protein</fullName>
    </submittedName>
</protein>
<reference evidence="1" key="1">
    <citation type="submission" date="2012-05" db="EMBL/GenBank/DDBJ databases">
        <authorList>
            <person name="Krishnakumar V."/>
            <person name="Cheung F."/>
            <person name="Xiao Y."/>
            <person name="Chan A."/>
            <person name="Moskal W.A."/>
            <person name="Town C.D."/>
        </authorList>
    </citation>
    <scope>NUCLEOTIDE SEQUENCE</scope>
</reference>
<sequence length="72" mass="7800">MLLIIKEGSTSHPKLTSPGHDICFLHTNVGPNRIRFLFKTILYASSFPSTPILTSFAITSTLSTLSSGSMLC</sequence>
<evidence type="ECO:0000313" key="1">
    <source>
        <dbReference type="EMBL" id="AFK48938.1"/>
    </source>
</evidence>
<dbReference type="EMBL" id="BT149144">
    <property type="protein sequence ID" value="AFK48938.1"/>
    <property type="molecule type" value="mRNA"/>
</dbReference>
<proteinExistence type="evidence at transcript level"/>
<organism evidence="1">
    <name type="scientific">Lotus japonicus</name>
    <name type="common">Lotus corniculatus var. japonicus</name>
    <dbReference type="NCBI Taxonomy" id="34305"/>
    <lineage>
        <taxon>Eukaryota</taxon>
        <taxon>Viridiplantae</taxon>
        <taxon>Streptophyta</taxon>
        <taxon>Embryophyta</taxon>
        <taxon>Tracheophyta</taxon>
        <taxon>Spermatophyta</taxon>
        <taxon>Magnoliopsida</taxon>
        <taxon>eudicotyledons</taxon>
        <taxon>Gunneridae</taxon>
        <taxon>Pentapetalae</taxon>
        <taxon>rosids</taxon>
        <taxon>fabids</taxon>
        <taxon>Fabales</taxon>
        <taxon>Fabaceae</taxon>
        <taxon>Papilionoideae</taxon>
        <taxon>50 kb inversion clade</taxon>
        <taxon>NPAAA clade</taxon>
        <taxon>Hologalegina</taxon>
        <taxon>robinioid clade</taxon>
        <taxon>Loteae</taxon>
        <taxon>Lotus</taxon>
    </lineage>
</organism>